<dbReference type="Proteomes" id="UP000004423">
    <property type="component" value="Unassembled WGS sequence"/>
</dbReference>
<sequence>MFNYTVDLIYESLVQRLENRRETIAYGEGKAHLTFDDLSTCIEPNGNEISYDKAMVKHVFGKKIYKDKNPYLLPHSCASHLTNRLRFKSETHLIWGEFEKGENFFDIFSSLFYDCIYGEDESLKEMANRILIDYVPYAKTLSLYEMALKPSKYDMVKMEGTDYYIPLLFYGIPEDKVFSDYPKHLDEAINFLYKKCSIEFEREFRDFVVTDGDTLKKIDKKLLKFINDRLQPLLLKYQPTESSLGLRVKNIMVTDWLLIGKLVTGQVDNRNYYGRLLQSSLPYIDELAKLQEMLR</sequence>
<reference evidence="1 2" key="1">
    <citation type="journal article" date="2012" name="PLoS ONE">
        <title>Gene Repertoire Evolution of Streptococcus pyogenes Inferred from Phylogenomic Analysis with Streptococcus canis and Streptococcus dysgalactiae.</title>
        <authorList>
            <person name="Lefebure T."/>
            <person name="Richards V.P."/>
            <person name="Lang P."/>
            <person name="Pavinski-Bitar P."/>
            <person name="Stanhope M.J."/>
        </authorList>
    </citation>
    <scope>NUCLEOTIDE SEQUENCE [LARGE SCALE GENOMIC DNA]</scope>
    <source>
        <strain evidence="1 2">FSL Z3-227</strain>
    </source>
</reference>
<proteinExistence type="predicted"/>
<evidence type="ECO:0000313" key="1">
    <source>
        <dbReference type="EMBL" id="EIQ81130.1"/>
    </source>
</evidence>
<accession>A0AAV3FQ60</accession>
<evidence type="ECO:0000313" key="2">
    <source>
        <dbReference type="Proteomes" id="UP000004423"/>
    </source>
</evidence>
<organism evidence="1 2">
    <name type="scientific">Streptococcus canis FSL Z3-227</name>
    <dbReference type="NCBI Taxonomy" id="482234"/>
    <lineage>
        <taxon>Bacteria</taxon>
        <taxon>Bacillati</taxon>
        <taxon>Bacillota</taxon>
        <taxon>Bacilli</taxon>
        <taxon>Lactobacillales</taxon>
        <taxon>Streptococcaceae</taxon>
        <taxon>Streptococcus</taxon>
    </lineage>
</organism>
<comment type="caution">
    <text evidence="1">The sequence shown here is derived from an EMBL/GenBank/DDBJ whole genome shotgun (WGS) entry which is preliminary data.</text>
</comment>
<dbReference type="RefSeq" id="WP_003046569.1">
    <property type="nucleotide sequence ID" value="NZ_AIDX01000001.2"/>
</dbReference>
<dbReference type="GeneID" id="49628052"/>
<dbReference type="AlphaFoldDB" id="A0AAV3FQ60"/>
<dbReference type="EMBL" id="AIDX01000001">
    <property type="protein sequence ID" value="EIQ81130.1"/>
    <property type="molecule type" value="Genomic_DNA"/>
</dbReference>
<gene>
    <name evidence="1" type="ORF">SCAZ3_01805</name>
</gene>
<protein>
    <submittedName>
        <fullName evidence="1">Uncharacterized protein</fullName>
    </submittedName>
</protein>
<name>A0AAV3FQ60_STRCB</name>